<sequence>MFCAYLNKLQFRTDASQQLNFQNVFGRLGKKEKKVFVEADAGDGTHREDHHLHGTQLMMCIFSVFLCLFLYALDQTIVATLLTTVGNKFDGFDRIGWLSSGFLLSTAVLVPSWGKVAMVFGRKITMYAAIVIFEAGSLMCALSNNMNTLIGGRVLAGVGGGGIQSLAFIIISEVVPIEKRPLSMAVMGCTFAVASVLGPLIGGAFTDNVTWRWCFYINLPIGAVAAFVLFFSFKPPKTKGNIREKLKMIDYLGTFLFTSGLVVFLLAITFGSGNDFAWDSAAVIVCFILGTLVLIGWCVYNFGFSKNPLLPWEVVRIIQVSAASLTLFCAFGSFMSGIIYVSIYFQVIHGANAWHSGVDLLPFIIAVVISSIMLGIIIAKSRFVKPFTVIAGALGPLGYGLVSLLEVDSSSSSKIGLLIVPGVSTGMQMQASMIALQVAAPKTPGGMIYATTYINVARATGGALASALSTAVYSSALKDALLSHLKIASQDIQRQLSLVPIDTLVNSTELIKTLSPEAQKFVKDQVMWAIKRVFYMALGFAGLGFISSLFATNHRLPKQSVGAAAASSEPKEELKEESKEERLETDNDSSVTPVDGANEEKISRSSVEVKN</sequence>
<organism evidence="1 2">
    <name type="scientific">Naganishia cerealis</name>
    <dbReference type="NCBI Taxonomy" id="610337"/>
    <lineage>
        <taxon>Eukaryota</taxon>
        <taxon>Fungi</taxon>
        <taxon>Dikarya</taxon>
        <taxon>Basidiomycota</taxon>
        <taxon>Agaricomycotina</taxon>
        <taxon>Tremellomycetes</taxon>
        <taxon>Filobasidiales</taxon>
        <taxon>Filobasidiaceae</taxon>
        <taxon>Naganishia</taxon>
    </lineage>
</organism>
<accession>A0ACC2WEL2</accession>
<comment type="caution">
    <text evidence="1">The sequence shown here is derived from an EMBL/GenBank/DDBJ whole genome shotgun (WGS) entry which is preliminary data.</text>
</comment>
<name>A0ACC2WEL2_9TREE</name>
<dbReference type="EMBL" id="JASBWR010000017">
    <property type="protein sequence ID" value="KAJ9109619.1"/>
    <property type="molecule type" value="Genomic_DNA"/>
</dbReference>
<keyword evidence="2" id="KW-1185">Reference proteome</keyword>
<dbReference type="Proteomes" id="UP001241377">
    <property type="component" value="Unassembled WGS sequence"/>
</dbReference>
<evidence type="ECO:0000313" key="1">
    <source>
        <dbReference type="EMBL" id="KAJ9109619.1"/>
    </source>
</evidence>
<proteinExistence type="predicted"/>
<protein>
    <submittedName>
        <fullName evidence="1">Uncharacterized protein</fullName>
    </submittedName>
</protein>
<reference evidence="1" key="1">
    <citation type="submission" date="2023-04" db="EMBL/GenBank/DDBJ databases">
        <title>Draft Genome sequencing of Naganishia species isolated from polar environments using Oxford Nanopore Technology.</title>
        <authorList>
            <person name="Leo P."/>
            <person name="Venkateswaran K."/>
        </authorList>
    </citation>
    <scope>NUCLEOTIDE SEQUENCE</scope>
    <source>
        <strain evidence="1">MNA-CCFEE 5261</strain>
    </source>
</reference>
<evidence type="ECO:0000313" key="2">
    <source>
        <dbReference type="Proteomes" id="UP001241377"/>
    </source>
</evidence>
<gene>
    <name evidence="1" type="ORF">QFC19_002060</name>
</gene>